<dbReference type="PRINTS" id="PR00080">
    <property type="entry name" value="SDRFAMILY"/>
</dbReference>
<sequence length="253" mass="25789">MSAQDFAGLTAIVTGGAAGIGLATATLLAERGARVAVFDRDVSTVAEPFIGIQADVTDRASVDAGVARAAELLGGIDIVINNAGIGAIGNVEANDDAEWARVLDVNVVGIARVTRAALPWLRTSQAAAIVNTCSIAALNGLPDRALYSASKGAVYALTLAMATDHVREGIRVNCVSPGTVGTAWVDRLLEKAENPDAERAALEARQAIGRLVAPEEVANAIAYLASPLAGSTTGTALDVDGGVSHLRVRPVTS</sequence>
<dbReference type="Pfam" id="PF13561">
    <property type="entry name" value="adh_short_C2"/>
    <property type="match status" value="1"/>
</dbReference>
<reference evidence="4 5" key="1">
    <citation type="submission" date="2019-09" db="EMBL/GenBank/DDBJ databases">
        <title>Genome sequencing of strain KACC 19322.</title>
        <authorList>
            <person name="Heo J."/>
            <person name="Kim S.-J."/>
            <person name="Kim J.-S."/>
            <person name="Hong S.-B."/>
            <person name="Kwon S.-W."/>
        </authorList>
    </citation>
    <scope>NUCLEOTIDE SEQUENCE [LARGE SCALE GENOMIC DNA]</scope>
    <source>
        <strain evidence="4 5">KACC 19322</strain>
    </source>
</reference>
<dbReference type="Proteomes" id="UP000322159">
    <property type="component" value="Chromosome"/>
</dbReference>
<keyword evidence="3" id="KW-0812">Transmembrane</keyword>
<evidence type="ECO:0000256" key="1">
    <source>
        <dbReference type="ARBA" id="ARBA00006484"/>
    </source>
</evidence>
<organism evidence="4 5">
    <name type="scientific">Protaetiibacter larvae</name>
    <dbReference type="NCBI Taxonomy" id="2592654"/>
    <lineage>
        <taxon>Bacteria</taxon>
        <taxon>Bacillati</taxon>
        <taxon>Actinomycetota</taxon>
        <taxon>Actinomycetes</taxon>
        <taxon>Micrococcales</taxon>
        <taxon>Microbacteriaceae</taxon>
        <taxon>Protaetiibacter</taxon>
    </lineage>
</organism>
<name>A0A5C1YB03_9MICO</name>
<proteinExistence type="inferred from homology"/>
<dbReference type="InterPro" id="IPR020904">
    <property type="entry name" value="Sc_DH/Rdtase_CS"/>
</dbReference>
<keyword evidence="3" id="KW-1133">Transmembrane helix</keyword>
<keyword evidence="2" id="KW-0560">Oxidoreductase</keyword>
<dbReference type="AlphaFoldDB" id="A0A5C1YB03"/>
<dbReference type="Gene3D" id="3.40.50.720">
    <property type="entry name" value="NAD(P)-binding Rossmann-like Domain"/>
    <property type="match status" value="1"/>
</dbReference>
<evidence type="ECO:0000256" key="2">
    <source>
        <dbReference type="ARBA" id="ARBA00023002"/>
    </source>
</evidence>
<evidence type="ECO:0000256" key="3">
    <source>
        <dbReference type="SAM" id="Phobius"/>
    </source>
</evidence>
<feature type="transmembrane region" description="Helical" evidence="3">
    <location>
        <begin position="6"/>
        <end position="29"/>
    </location>
</feature>
<dbReference type="FunFam" id="3.40.50.720:FF:000084">
    <property type="entry name" value="Short-chain dehydrogenase reductase"/>
    <property type="match status" value="1"/>
</dbReference>
<dbReference type="PANTHER" id="PTHR43477">
    <property type="entry name" value="DIHYDROANTICAPSIN 7-DEHYDROGENASE"/>
    <property type="match status" value="1"/>
</dbReference>
<dbReference type="GO" id="GO:0016491">
    <property type="term" value="F:oxidoreductase activity"/>
    <property type="evidence" value="ECO:0007669"/>
    <property type="project" value="UniProtKB-KW"/>
</dbReference>
<dbReference type="InterPro" id="IPR051122">
    <property type="entry name" value="SDR_DHRS6-like"/>
</dbReference>
<keyword evidence="5" id="KW-1185">Reference proteome</keyword>
<comment type="similarity">
    <text evidence="1">Belongs to the short-chain dehydrogenases/reductases (SDR) family.</text>
</comment>
<gene>
    <name evidence="4" type="ORF">FLP23_10710</name>
</gene>
<dbReference type="KEGG" id="lyk:FLP23_10710"/>
<dbReference type="InterPro" id="IPR002347">
    <property type="entry name" value="SDR_fam"/>
</dbReference>
<dbReference type="PROSITE" id="PS00061">
    <property type="entry name" value="ADH_SHORT"/>
    <property type="match status" value="1"/>
</dbReference>
<dbReference type="OrthoDB" id="9789398at2"/>
<evidence type="ECO:0000313" key="4">
    <source>
        <dbReference type="EMBL" id="QEO10435.1"/>
    </source>
</evidence>
<dbReference type="CDD" id="cd05233">
    <property type="entry name" value="SDR_c"/>
    <property type="match status" value="1"/>
</dbReference>
<accession>A0A5C1YB03</accession>
<evidence type="ECO:0000313" key="5">
    <source>
        <dbReference type="Proteomes" id="UP000322159"/>
    </source>
</evidence>
<dbReference type="PRINTS" id="PR00081">
    <property type="entry name" value="GDHRDH"/>
</dbReference>
<dbReference type="EMBL" id="CP043504">
    <property type="protein sequence ID" value="QEO10435.1"/>
    <property type="molecule type" value="Genomic_DNA"/>
</dbReference>
<dbReference type="InterPro" id="IPR036291">
    <property type="entry name" value="NAD(P)-bd_dom_sf"/>
</dbReference>
<protein>
    <submittedName>
        <fullName evidence="4">SDR family oxidoreductase</fullName>
    </submittedName>
</protein>
<dbReference type="RefSeq" id="WP_149325852.1">
    <property type="nucleotide sequence ID" value="NZ_CP043504.1"/>
</dbReference>
<dbReference type="SUPFAM" id="SSF51735">
    <property type="entry name" value="NAD(P)-binding Rossmann-fold domains"/>
    <property type="match status" value="1"/>
</dbReference>
<dbReference type="PANTHER" id="PTHR43477:SF1">
    <property type="entry name" value="DIHYDROANTICAPSIN 7-DEHYDROGENASE"/>
    <property type="match status" value="1"/>
</dbReference>
<keyword evidence="3" id="KW-0472">Membrane</keyword>